<evidence type="ECO:0000313" key="2">
    <source>
        <dbReference type="EMBL" id="SOR30594.1"/>
    </source>
</evidence>
<dbReference type="Gene3D" id="1.10.260.40">
    <property type="entry name" value="lambda repressor-like DNA-binding domains"/>
    <property type="match status" value="1"/>
</dbReference>
<dbReference type="GO" id="GO:0003677">
    <property type="term" value="F:DNA binding"/>
    <property type="evidence" value="ECO:0007669"/>
    <property type="project" value="InterPro"/>
</dbReference>
<evidence type="ECO:0000313" key="3">
    <source>
        <dbReference type="Proteomes" id="UP000233769"/>
    </source>
</evidence>
<dbReference type="Proteomes" id="UP000233769">
    <property type="component" value="Chromosome tk0001"/>
</dbReference>
<organism evidence="2 3">
    <name type="scientific">Methylorubrum extorquens</name>
    <name type="common">Methylobacterium dichloromethanicum</name>
    <name type="synonym">Methylobacterium extorquens</name>
    <dbReference type="NCBI Taxonomy" id="408"/>
    <lineage>
        <taxon>Bacteria</taxon>
        <taxon>Pseudomonadati</taxon>
        <taxon>Pseudomonadota</taxon>
        <taxon>Alphaproteobacteria</taxon>
        <taxon>Hyphomicrobiales</taxon>
        <taxon>Methylobacteriaceae</taxon>
        <taxon>Methylorubrum</taxon>
    </lineage>
</organism>
<proteinExistence type="predicted"/>
<reference evidence="3" key="1">
    <citation type="submission" date="2017-10" db="EMBL/GenBank/DDBJ databases">
        <authorList>
            <person name="Regsiter A."/>
            <person name="William W."/>
        </authorList>
    </citation>
    <scope>NUCLEOTIDE SEQUENCE [LARGE SCALE GENOMIC DNA]</scope>
</reference>
<dbReference type="AlphaFoldDB" id="A0A2N9ATB5"/>
<dbReference type="EMBL" id="LT962688">
    <property type="protein sequence ID" value="SOR30594.1"/>
    <property type="molecule type" value="Genomic_DNA"/>
</dbReference>
<feature type="region of interest" description="Disordered" evidence="1">
    <location>
        <begin position="154"/>
        <end position="185"/>
    </location>
</feature>
<sequence length="252" mass="28184">MSVAVALPWVEDEHLPIREFGNPAVRQMSLFDWTPPPPARVRPPRRDEAERSMTAALHVRPDPVRVYRQSVSHGYESCRGRWWWMSKSDLGRMIAQGRAITVGERSAKVRRNLSPAQEEEVVAVALELGGVLYAAEATGIPESMVRTLLRERGPRLPQGHQDPGQHRGRPRPRGRLPRPEGSMTDLTVDDVRARLSTAIREAGGQKAFAQQAGVSAAYVNDVIKGRRAVGERVLAALDLRRIERFVSLRRDA</sequence>
<accession>A0A2N9ATB5</accession>
<gene>
    <name evidence="2" type="ORF">TK0001_3992</name>
</gene>
<protein>
    <submittedName>
        <fullName evidence="2">Uncharacterized protein</fullName>
    </submittedName>
</protein>
<feature type="compositionally biased region" description="Basic residues" evidence="1">
    <location>
        <begin position="166"/>
        <end position="176"/>
    </location>
</feature>
<dbReference type="InterPro" id="IPR010982">
    <property type="entry name" value="Lambda_DNA-bd_dom_sf"/>
</dbReference>
<evidence type="ECO:0000256" key="1">
    <source>
        <dbReference type="SAM" id="MobiDB-lite"/>
    </source>
</evidence>
<name>A0A2N9ATB5_METEX</name>